<dbReference type="Proteomes" id="UP001642260">
    <property type="component" value="Unassembled WGS sequence"/>
</dbReference>
<keyword evidence="3" id="KW-1185">Reference proteome</keyword>
<organism evidence="2 3">
    <name type="scientific">Eruca vesicaria subsp. sativa</name>
    <name type="common">Garden rocket</name>
    <name type="synonym">Eruca sativa</name>
    <dbReference type="NCBI Taxonomy" id="29727"/>
    <lineage>
        <taxon>Eukaryota</taxon>
        <taxon>Viridiplantae</taxon>
        <taxon>Streptophyta</taxon>
        <taxon>Embryophyta</taxon>
        <taxon>Tracheophyta</taxon>
        <taxon>Spermatophyta</taxon>
        <taxon>Magnoliopsida</taxon>
        <taxon>eudicotyledons</taxon>
        <taxon>Gunneridae</taxon>
        <taxon>Pentapetalae</taxon>
        <taxon>rosids</taxon>
        <taxon>malvids</taxon>
        <taxon>Brassicales</taxon>
        <taxon>Brassicaceae</taxon>
        <taxon>Brassiceae</taxon>
        <taxon>Eruca</taxon>
    </lineage>
</organism>
<sequence length="185" mass="20877">MVLLGHAFLRLTDSKLSSILKISSGCQIDDHAPYDRRRDQSWREKQKDKKDDSVARGKVDHRSSGAIVPYEQSRYTSEKVPERSTPPKHDDSYDQKGEGSETIRHEGRKKVASTIISPALRIQSMEENVTIRSKSITRSLTFSPRPAKNDAQDAQVIEALSGMDHQAAENEVQLMDEDDLLSEEL</sequence>
<reference evidence="2 3" key="1">
    <citation type="submission" date="2022-03" db="EMBL/GenBank/DDBJ databases">
        <authorList>
            <person name="Macdonald S."/>
            <person name="Ahmed S."/>
            <person name="Newling K."/>
        </authorList>
    </citation>
    <scope>NUCLEOTIDE SEQUENCE [LARGE SCALE GENOMIC DNA]</scope>
</reference>
<evidence type="ECO:0000256" key="1">
    <source>
        <dbReference type="SAM" id="MobiDB-lite"/>
    </source>
</evidence>
<feature type="compositionally biased region" description="Basic and acidic residues" evidence="1">
    <location>
        <begin position="76"/>
        <end position="105"/>
    </location>
</feature>
<name>A0ABC8M3E7_ERUVS</name>
<comment type="caution">
    <text evidence="2">The sequence shown here is derived from an EMBL/GenBank/DDBJ whole genome shotgun (WGS) entry which is preliminary data.</text>
</comment>
<evidence type="ECO:0000313" key="2">
    <source>
        <dbReference type="EMBL" id="CAH8390669.1"/>
    </source>
</evidence>
<dbReference type="AlphaFoldDB" id="A0ABC8M3E7"/>
<evidence type="ECO:0000313" key="3">
    <source>
        <dbReference type="Proteomes" id="UP001642260"/>
    </source>
</evidence>
<accession>A0ABC8M3E7</accession>
<dbReference type="EMBL" id="CAKOAT010912931">
    <property type="protein sequence ID" value="CAH8390669.1"/>
    <property type="molecule type" value="Genomic_DNA"/>
</dbReference>
<feature type="region of interest" description="Disordered" evidence="1">
    <location>
        <begin position="29"/>
        <end position="108"/>
    </location>
</feature>
<feature type="compositionally biased region" description="Basic and acidic residues" evidence="1">
    <location>
        <begin position="29"/>
        <end position="63"/>
    </location>
</feature>
<protein>
    <submittedName>
        <fullName evidence="2">Uncharacterized protein</fullName>
    </submittedName>
</protein>
<gene>
    <name evidence="2" type="ORF">ERUC_LOCUS43152</name>
</gene>
<proteinExistence type="predicted"/>